<dbReference type="GO" id="GO:0005829">
    <property type="term" value="C:cytosol"/>
    <property type="evidence" value="ECO:0007669"/>
    <property type="project" value="TreeGrafter"/>
</dbReference>
<gene>
    <name evidence="8" type="primary">tmk</name>
    <name evidence="10" type="ORF">A3C89_01200</name>
</gene>
<evidence type="ECO:0000256" key="1">
    <source>
        <dbReference type="ARBA" id="ARBA00009776"/>
    </source>
</evidence>
<dbReference type="EMBL" id="MFLF01000014">
    <property type="protein sequence ID" value="OGG59559.1"/>
    <property type="molecule type" value="Genomic_DNA"/>
</dbReference>
<keyword evidence="3 8" id="KW-0545">Nucleotide biosynthesis</keyword>
<dbReference type="EC" id="2.7.4.9" evidence="8"/>
<organism evidence="10 11">
    <name type="scientific">Candidatus Kaiserbacteria bacterium RIFCSPHIGHO2_02_FULL_50_50</name>
    <dbReference type="NCBI Taxonomy" id="1798492"/>
    <lineage>
        <taxon>Bacteria</taxon>
        <taxon>Candidatus Kaiseribacteriota</taxon>
    </lineage>
</organism>
<evidence type="ECO:0000256" key="5">
    <source>
        <dbReference type="ARBA" id="ARBA00022777"/>
    </source>
</evidence>
<evidence type="ECO:0000256" key="6">
    <source>
        <dbReference type="ARBA" id="ARBA00022840"/>
    </source>
</evidence>
<evidence type="ECO:0000256" key="8">
    <source>
        <dbReference type="HAMAP-Rule" id="MF_00165"/>
    </source>
</evidence>
<dbReference type="CDD" id="cd01672">
    <property type="entry name" value="TMPK"/>
    <property type="match status" value="1"/>
</dbReference>
<evidence type="ECO:0000256" key="7">
    <source>
        <dbReference type="ARBA" id="ARBA00048743"/>
    </source>
</evidence>
<dbReference type="InterPro" id="IPR018094">
    <property type="entry name" value="Thymidylate_kinase"/>
</dbReference>
<keyword evidence="5 8" id="KW-0418">Kinase</keyword>
<dbReference type="InterPro" id="IPR039430">
    <property type="entry name" value="Thymidylate_kin-like_dom"/>
</dbReference>
<dbReference type="HAMAP" id="MF_00165">
    <property type="entry name" value="Thymidylate_kinase"/>
    <property type="match status" value="1"/>
</dbReference>
<proteinExistence type="inferred from homology"/>
<evidence type="ECO:0000313" key="11">
    <source>
        <dbReference type="Proteomes" id="UP000178794"/>
    </source>
</evidence>
<dbReference type="SUPFAM" id="SSF52540">
    <property type="entry name" value="P-loop containing nucleoside triphosphate hydrolases"/>
    <property type="match status" value="1"/>
</dbReference>
<evidence type="ECO:0000256" key="2">
    <source>
        <dbReference type="ARBA" id="ARBA00022679"/>
    </source>
</evidence>
<dbReference type="GO" id="GO:0006235">
    <property type="term" value="P:dTTP biosynthetic process"/>
    <property type="evidence" value="ECO:0007669"/>
    <property type="project" value="UniProtKB-UniRule"/>
</dbReference>
<dbReference type="GO" id="GO:0004798">
    <property type="term" value="F:dTMP kinase activity"/>
    <property type="evidence" value="ECO:0007669"/>
    <property type="project" value="UniProtKB-UniRule"/>
</dbReference>
<dbReference type="InterPro" id="IPR018095">
    <property type="entry name" value="Thymidylate_kin_CS"/>
</dbReference>
<sequence>MKRGIFIVIDGLDGAGKTTAIEHLKKVFAGRDDVVFTREPGGTPEAEELREFFLRTREQPLEKATEILLVEAARAEHLAKVIVPALLDEKLVICDRFDVSTYVYNVPKDDTSLESLFRETNRRVVGSSAPDCYIFLNLPPHVSLERSRGRGDETRFDEASLEAYFERRTRYMDFFNFAFNSNVKIVDAEQSIAAVCAEVELCVLNFCRE</sequence>
<evidence type="ECO:0000259" key="9">
    <source>
        <dbReference type="Pfam" id="PF02223"/>
    </source>
</evidence>
<evidence type="ECO:0000256" key="3">
    <source>
        <dbReference type="ARBA" id="ARBA00022727"/>
    </source>
</evidence>
<dbReference type="PANTHER" id="PTHR10344:SF4">
    <property type="entry name" value="UMP-CMP KINASE 2, MITOCHONDRIAL"/>
    <property type="match status" value="1"/>
</dbReference>
<comment type="function">
    <text evidence="8">Phosphorylation of dTMP to form dTDP in both de novo and salvage pathways of dTTP synthesis.</text>
</comment>
<accession>A0A1F6DDR1</accession>
<dbReference type="STRING" id="1798492.A3C89_01200"/>
<dbReference type="PROSITE" id="PS01331">
    <property type="entry name" value="THYMIDYLATE_KINASE"/>
    <property type="match status" value="1"/>
</dbReference>
<evidence type="ECO:0000313" key="10">
    <source>
        <dbReference type="EMBL" id="OGG59559.1"/>
    </source>
</evidence>
<feature type="domain" description="Thymidylate kinase-like" evidence="9">
    <location>
        <begin position="9"/>
        <end position="198"/>
    </location>
</feature>
<dbReference type="NCBIfam" id="TIGR00041">
    <property type="entry name" value="DTMP_kinase"/>
    <property type="match status" value="1"/>
</dbReference>
<dbReference type="GO" id="GO:0006233">
    <property type="term" value="P:dTDP biosynthetic process"/>
    <property type="evidence" value="ECO:0007669"/>
    <property type="project" value="InterPro"/>
</dbReference>
<comment type="catalytic activity">
    <reaction evidence="7 8">
        <text>dTMP + ATP = dTDP + ADP</text>
        <dbReference type="Rhea" id="RHEA:13517"/>
        <dbReference type="ChEBI" id="CHEBI:30616"/>
        <dbReference type="ChEBI" id="CHEBI:58369"/>
        <dbReference type="ChEBI" id="CHEBI:63528"/>
        <dbReference type="ChEBI" id="CHEBI:456216"/>
        <dbReference type="EC" id="2.7.4.9"/>
    </reaction>
</comment>
<dbReference type="InterPro" id="IPR027417">
    <property type="entry name" value="P-loop_NTPase"/>
</dbReference>
<dbReference type="Gene3D" id="3.40.50.300">
    <property type="entry name" value="P-loop containing nucleotide triphosphate hydrolases"/>
    <property type="match status" value="1"/>
</dbReference>
<evidence type="ECO:0000256" key="4">
    <source>
        <dbReference type="ARBA" id="ARBA00022741"/>
    </source>
</evidence>
<reference evidence="10 11" key="1">
    <citation type="journal article" date="2016" name="Nat. Commun.">
        <title>Thousands of microbial genomes shed light on interconnected biogeochemical processes in an aquifer system.</title>
        <authorList>
            <person name="Anantharaman K."/>
            <person name="Brown C.T."/>
            <person name="Hug L.A."/>
            <person name="Sharon I."/>
            <person name="Castelle C.J."/>
            <person name="Probst A.J."/>
            <person name="Thomas B.C."/>
            <person name="Singh A."/>
            <person name="Wilkins M.J."/>
            <person name="Karaoz U."/>
            <person name="Brodie E.L."/>
            <person name="Williams K.H."/>
            <person name="Hubbard S.S."/>
            <person name="Banfield J.F."/>
        </authorList>
    </citation>
    <scope>NUCLEOTIDE SEQUENCE [LARGE SCALE GENOMIC DNA]</scope>
</reference>
<feature type="binding site" evidence="8">
    <location>
        <begin position="11"/>
        <end position="18"/>
    </location>
    <ligand>
        <name>ATP</name>
        <dbReference type="ChEBI" id="CHEBI:30616"/>
    </ligand>
</feature>
<protein>
    <recommendedName>
        <fullName evidence="8">Thymidylate kinase</fullName>
        <ecNumber evidence="8">2.7.4.9</ecNumber>
    </recommendedName>
    <alternativeName>
        <fullName evidence="8">dTMP kinase</fullName>
    </alternativeName>
</protein>
<dbReference type="GO" id="GO:0005524">
    <property type="term" value="F:ATP binding"/>
    <property type="evidence" value="ECO:0007669"/>
    <property type="project" value="UniProtKB-UniRule"/>
</dbReference>
<dbReference type="PANTHER" id="PTHR10344">
    <property type="entry name" value="THYMIDYLATE KINASE"/>
    <property type="match status" value="1"/>
</dbReference>
<comment type="similarity">
    <text evidence="1 8">Belongs to the thymidylate kinase family.</text>
</comment>
<dbReference type="AlphaFoldDB" id="A0A1F6DDR1"/>
<keyword evidence="6 8" id="KW-0067">ATP-binding</keyword>
<dbReference type="Pfam" id="PF02223">
    <property type="entry name" value="Thymidylate_kin"/>
    <property type="match status" value="1"/>
</dbReference>
<dbReference type="Proteomes" id="UP000178794">
    <property type="component" value="Unassembled WGS sequence"/>
</dbReference>
<dbReference type="GO" id="GO:0006227">
    <property type="term" value="P:dUDP biosynthetic process"/>
    <property type="evidence" value="ECO:0007669"/>
    <property type="project" value="TreeGrafter"/>
</dbReference>
<comment type="caution">
    <text evidence="10">The sequence shown here is derived from an EMBL/GenBank/DDBJ whole genome shotgun (WGS) entry which is preliminary data.</text>
</comment>
<name>A0A1F6DDR1_9BACT</name>
<keyword evidence="2 8" id="KW-0808">Transferase</keyword>
<keyword evidence="4 8" id="KW-0547">Nucleotide-binding</keyword>